<feature type="binding site" evidence="5">
    <location>
        <position position="38"/>
    </location>
    <ligand>
        <name>(2E)-4-hydroxy-3-methylbut-2-enyl diphosphate</name>
        <dbReference type="ChEBI" id="CHEBI:128753"/>
    </ligand>
</feature>
<dbReference type="Pfam" id="PF02401">
    <property type="entry name" value="LYTB"/>
    <property type="match status" value="1"/>
</dbReference>
<evidence type="ECO:0000313" key="6">
    <source>
        <dbReference type="EMBL" id="MBH5334942.1"/>
    </source>
</evidence>
<feature type="binding site" evidence="5">
    <location>
        <position position="219"/>
    </location>
    <ligand>
        <name>isopentenyl diphosphate</name>
        <dbReference type="ChEBI" id="CHEBI:128769"/>
    </ligand>
</feature>
<feature type="binding site" evidence="5">
    <location>
        <position position="221"/>
    </location>
    <ligand>
        <name>(2E)-4-hydroxy-3-methylbut-2-enyl diphosphate</name>
        <dbReference type="ChEBI" id="CHEBI:128753"/>
    </ligand>
</feature>
<keyword evidence="5 6" id="KW-0560">Oxidoreductase</keyword>
<feature type="binding site" evidence="5">
    <location>
        <position position="121"/>
    </location>
    <ligand>
        <name>dimethylallyl diphosphate</name>
        <dbReference type="ChEBI" id="CHEBI:57623"/>
    </ligand>
</feature>
<sequence>MLAEPRGFCAGVQRAIGMVERALELHGSPVYVRKQIIHNAYVVRQLEKRGAVFVESEEEVPEGRVCVFSAHGVSPAVRANAAARQLNVIDATCPLVSKVHQEAKRFAAGGRTVVLIGHADHEEVEGTVGEAPEHTVVVENLEDARALELPPDAEVSYLTQTTLSLDETRDIAAELKRRFPQIKGPGSDDICYASQNRQNAVKELAAEAELVLVVGSDNSSNSVRMVEVAIRHGARSYLVNDVSRLDEGWLRGVRTVGVTSGASAPEILVEQLVARLAELGYGRVDTITTTTEDIVFAMPGSLQ</sequence>
<dbReference type="PANTHER" id="PTHR30426:SF0">
    <property type="entry name" value="4-HYDROXY-3-METHYLBUT-2-ENYL DIPHOSPHATE REDUCTASE"/>
    <property type="match status" value="1"/>
</dbReference>
<comment type="cofactor">
    <cofactor evidence="5">
        <name>[4Fe-4S] cluster</name>
        <dbReference type="ChEBI" id="CHEBI:49883"/>
    </cofactor>
    <text evidence="5">Binds 1 [4Fe-4S] cluster per subunit.</text>
</comment>
<comment type="pathway">
    <text evidence="5">Isoprenoid biosynthesis; dimethylallyl diphosphate biosynthesis; dimethylallyl diphosphate from (2E)-4-hydroxy-3-methylbutenyl diphosphate: step 1/1.</text>
</comment>
<keyword evidence="3 5" id="KW-0408">Iron</keyword>
<feature type="binding site" evidence="5">
    <location>
        <position position="9"/>
    </location>
    <ligand>
        <name>[4Fe-4S] cluster</name>
        <dbReference type="ChEBI" id="CHEBI:49883"/>
    </ligand>
</feature>
<dbReference type="NCBIfam" id="NF002190">
    <property type="entry name" value="PRK01045.1-4"/>
    <property type="match status" value="1"/>
</dbReference>
<keyword evidence="1 5" id="KW-0004">4Fe-4S</keyword>
<organism evidence="6 7">
    <name type="scientific">Streptomyces pactum</name>
    <dbReference type="NCBI Taxonomy" id="68249"/>
    <lineage>
        <taxon>Bacteria</taxon>
        <taxon>Bacillati</taxon>
        <taxon>Actinomycetota</taxon>
        <taxon>Actinomycetes</taxon>
        <taxon>Kitasatosporales</taxon>
        <taxon>Streptomycetaceae</taxon>
        <taxon>Streptomyces</taxon>
    </lineage>
</organism>
<evidence type="ECO:0000313" key="7">
    <source>
        <dbReference type="Proteomes" id="UP000807371"/>
    </source>
</evidence>
<dbReference type="EC" id="1.17.7.4" evidence="5"/>
<feature type="binding site" evidence="5">
    <location>
        <position position="121"/>
    </location>
    <ligand>
        <name>isopentenyl diphosphate</name>
        <dbReference type="ChEBI" id="CHEBI:128769"/>
    </ligand>
</feature>
<feature type="binding site" evidence="5">
    <location>
        <position position="220"/>
    </location>
    <ligand>
        <name>(2E)-4-hydroxy-3-methylbut-2-enyl diphosphate</name>
        <dbReference type="ChEBI" id="CHEBI:128753"/>
    </ligand>
</feature>
<feature type="binding site" evidence="5">
    <location>
        <position position="38"/>
    </location>
    <ligand>
        <name>isopentenyl diphosphate</name>
        <dbReference type="ChEBI" id="CHEBI:128769"/>
    </ligand>
</feature>
<dbReference type="HAMAP" id="MF_00191">
    <property type="entry name" value="IspH"/>
    <property type="match status" value="1"/>
</dbReference>
<reference evidence="6 7" key="1">
    <citation type="submission" date="2020-09" db="EMBL/GenBank/DDBJ databases">
        <title>Biosynthesis of the nuclear factor of activated T cells inhibitor NFAT-133 and its congeners in Streptomyces pactum.</title>
        <authorList>
            <person name="Zhou W."/>
            <person name="Posri P."/>
            <person name="Abugrain M.E."/>
            <person name="Weisberg A.J."/>
            <person name="Chang J.H."/>
            <person name="Mahmud T."/>
        </authorList>
    </citation>
    <scope>NUCLEOTIDE SEQUENCE [LARGE SCALE GENOMIC DNA]</scope>
    <source>
        <strain evidence="6 7">ATCC 27456</strain>
    </source>
</reference>
<dbReference type="InterPro" id="IPR003451">
    <property type="entry name" value="LytB/IspH"/>
</dbReference>
<protein>
    <recommendedName>
        <fullName evidence="5">4-hydroxy-3-methylbut-2-enyl diphosphate reductase</fullName>
        <shortName evidence="5">HMBPP reductase</shortName>
        <ecNumber evidence="5">1.17.7.4</ecNumber>
    </recommendedName>
</protein>
<comment type="caution">
    <text evidence="6">The sequence shown here is derived from an EMBL/GenBank/DDBJ whole genome shotgun (WGS) entry which is preliminary data.</text>
</comment>
<keyword evidence="4 5" id="KW-0411">Iron-sulfur</keyword>
<keyword evidence="7" id="KW-1185">Reference proteome</keyword>
<keyword evidence="2 5" id="KW-0479">Metal-binding</keyword>
<feature type="binding site" evidence="5">
    <location>
        <position position="71"/>
    </location>
    <ligand>
        <name>(2E)-4-hydroxy-3-methylbut-2-enyl diphosphate</name>
        <dbReference type="ChEBI" id="CHEBI:128753"/>
    </ligand>
</feature>
<gene>
    <name evidence="5" type="primary">ispH</name>
    <name evidence="6" type="ORF">IHE55_09110</name>
</gene>
<dbReference type="Proteomes" id="UP000807371">
    <property type="component" value="Unassembled WGS sequence"/>
</dbReference>
<feature type="binding site" evidence="5">
    <location>
        <position position="221"/>
    </location>
    <ligand>
        <name>dimethylallyl diphosphate</name>
        <dbReference type="ChEBI" id="CHEBI:57623"/>
    </ligand>
</feature>
<comment type="pathway">
    <text evidence="5">Isoprenoid biosynthesis; isopentenyl diphosphate biosynthesis via DXP pathway; isopentenyl diphosphate from 1-deoxy-D-xylulose 5-phosphate: step 6/6.</text>
</comment>
<comment type="similarity">
    <text evidence="5">Belongs to the IspH family.</text>
</comment>
<dbReference type="NCBIfam" id="TIGR00216">
    <property type="entry name" value="ispH_lytB"/>
    <property type="match status" value="1"/>
</dbReference>
<dbReference type="Gene3D" id="3.40.50.11270">
    <property type="match status" value="1"/>
</dbReference>
<proteinExistence type="inferred from homology"/>
<comment type="catalytic activity">
    <reaction evidence="5">
        <text>isopentenyl diphosphate + 2 oxidized [2Fe-2S]-[ferredoxin] + H2O = (2E)-4-hydroxy-3-methylbut-2-enyl diphosphate + 2 reduced [2Fe-2S]-[ferredoxin] + 2 H(+)</text>
        <dbReference type="Rhea" id="RHEA:24488"/>
        <dbReference type="Rhea" id="RHEA-COMP:10000"/>
        <dbReference type="Rhea" id="RHEA-COMP:10001"/>
        <dbReference type="ChEBI" id="CHEBI:15377"/>
        <dbReference type="ChEBI" id="CHEBI:15378"/>
        <dbReference type="ChEBI" id="CHEBI:33737"/>
        <dbReference type="ChEBI" id="CHEBI:33738"/>
        <dbReference type="ChEBI" id="CHEBI:128753"/>
        <dbReference type="ChEBI" id="CHEBI:128769"/>
        <dbReference type="EC" id="1.17.7.4"/>
    </reaction>
</comment>
<evidence type="ECO:0000256" key="1">
    <source>
        <dbReference type="ARBA" id="ARBA00022485"/>
    </source>
</evidence>
<feature type="binding site" evidence="5">
    <location>
        <position position="263"/>
    </location>
    <ligand>
        <name>(2E)-4-hydroxy-3-methylbut-2-enyl diphosphate</name>
        <dbReference type="ChEBI" id="CHEBI:128753"/>
    </ligand>
</feature>
<feature type="binding site" evidence="5">
    <location>
        <position position="93"/>
    </location>
    <ligand>
        <name>[4Fe-4S] cluster</name>
        <dbReference type="ChEBI" id="CHEBI:49883"/>
    </ligand>
</feature>
<evidence type="ECO:0000256" key="2">
    <source>
        <dbReference type="ARBA" id="ARBA00022723"/>
    </source>
</evidence>
<comment type="function">
    <text evidence="5">Catalyzes the conversion of 1-hydroxy-2-methyl-2-(E)-butenyl 4-diphosphate (HMBPP) into a mixture of isopentenyl diphosphate (IPP) and dimethylallyl diphosphate (DMAPP). Acts in the terminal step of the DOXP/MEP pathway for isoprenoid precursor biosynthesis.</text>
</comment>
<feature type="binding site" evidence="5">
    <location>
        <position position="71"/>
    </location>
    <ligand>
        <name>isopentenyl diphosphate</name>
        <dbReference type="ChEBI" id="CHEBI:128769"/>
    </ligand>
</feature>
<feature type="binding site" evidence="5">
    <location>
        <position position="191"/>
    </location>
    <ligand>
        <name>[4Fe-4S] cluster</name>
        <dbReference type="ChEBI" id="CHEBI:49883"/>
    </ligand>
</feature>
<dbReference type="EMBL" id="JACYXC010000001">
    <property type="protein sequence ID" value="MBH5334942.1"/>
    <property type="molecule type" value="Genomic_DNA"/>
</dbReference>
<feature type="binding site" evidence="5">
    <location>
        <position position="221"/>
    </location>
    <ligand>
        <name>isopentenyl diphosphate</name>
        <dbReference type="ChEBI" id="CHEBI:128769"/>
    </ligand>
</feature>
<dbReference type="Gene3D" id="3.40.1010.20">
    <property type="entry name" value="4-hydroxy-3-methylbut-2-enyl diphosphate reductase, catalytic domain"/>
    <property type="match status" value="2"/>
</dbReference>
<feature type="active site" description="Proton donor" evidence="5">
    <location>
        <position position="123"/>
    </location>
</feature>
<dbReference type="GO" id="GO:0051745">
    <property type="term" value="F:4-hydroxy-3-methylbut-2-enyl diphosphate reductase activity"/>
    <property type="evidence" value="ECO:0007669"/>
    <property type="project" value="UniProtKB-EC"/>
</dbReference>
<evidence type="ECO:0000256" key="3">
    <source>
        <dbReference type="ARBA" id="ARBA00023004"/>
    </source>
</evidence>
<feature type="binding site" evidence="5">
    <location>
        <position position="161"/>
    </location>
    <ligand>
        <name>(2E)-4-hydroxy-3-methylbut-2-enyl diphosphate</name>
        <dbReference type="ChEBI" id="CHEBI:128753"/>
    </ligand>
</feature>
<feature type="binding site" evidence="5">
    <location>
        <position position="263"/>
    </location>
    <ligand>
        <name>dimethylallyl diphosphate</name>
        <dbReference type="ChEBI" id="CHEBI:57623"/>
    </ligand>
</feature>
<feature type="binding site" evidence="5">
    <location>
        <position position="263"/>
    </location>
    <ligand>
        <name>isopentenyl diphosphate</name>
        <dbReference type="ChEBI" id="CHEBI:128769"/>
    </ligand>
</feature>
<feature type="binding site" evidence="5">
    <location>
        <position position="220"/>
    </location>
    <ligand>
        <name>isopentenyl diphosphate</name>
        <dbReference type="ChEBI" id="CHEBI:128769"/>
    </ligand>
</feature>
<evidence type="ECO:0000256" key="4">
    <source>
        <dbReference type="ARBA" id="ARBA00023014"/>
    </source>
</evidence>
<feature type="binding site" evidence="5">
    <location>
        <position position="219"/>
    </location>
    <ligand>
        <name>(2E)-4-hydroxy-3-methylbut-2-enyl diphosphate</name>
        <dbReference type="ChEBI" id="CHEBI:128753"/>
    </ligand>
</feature>
<accession>A0ABS0NIA9</accession>
<name>A0ABS0NIA9_9ACTN</name>
<feature type="binding site" evidence="5">
    <location>
        <position position="121"/>
    </location>
    <ligand>
        <name>(2E)-4-hydroxy-3-methylbut-2-enyl diphosphate</name>
        <dbReference type="ChEBI" id="CHEBI:128753"/>
    </ligand>
</feature>
<comment type="catalytic activity">
    <reaction evidence="5">
        <text>dimethylallyl diphosphate + 2 oxidized [2Fe-2S]-[ferredoxin] + H2O = (2E)-4-hydroxy-3-methylbut-2-enyl diphosphate + 2 reduced [2Fe-2S]-[ferredoxin] + 2 H(+)</text>
        <dbReference type="Rhea" id="RHEA:24825"/>
        <dbReference type="Rhea" id="RHEA-COMP:10000"/>
        <dbReference type="Rhea" id="RHEA-COMP:10001"/>
        <dbReference type="ChEBI" id="CHEBI:15377"/>
        <dbReference type="ChEBI" id="CHEBI:15378"/>
        <dbReference type="ChEBI" id="CHEBI:33737"/>
        <dbReference type="ChEBI" id="CHEBI:33738"/>
        <dbReference type="ChEBI" id="CHEBI:57623"/>
        <dbReference type="ChEBI" id="CHEBI:128753"/>
        <dbReference type="EC" id="1.17.7.4"/>
    </reaction>
</comment>
<feature type="binding site" evidence="5">
    <location>
        <position position="38"/>
    </location>
    <ligand>
        <name>dimethylallyl diphosphate</name>
        <dbReference type="ChEBI" id="CHEBI:57623"/>
    </ligand>
</feature>
<keyword evidence="5" id="KW-0414">Isoprene biosynthesis</keyword>
<feature type="binding site" evidence="5">
    <location>
        <position position="219"/>
    </location>
    <ligand>
        <name>dimethylallyl diphosphate</name>
        <dbReference type="ChEBI" id="CHEBI:57623"/>
    </ligand>
</feature>
<dbReference type="PANTHER" id="PTHR30426">
    <property type="entry name" value="4-HYDROXY-3-METHYLBUT-2-ENYL DIPHOSPHATE REDUCTASE"/>
    <property type="match status" value="1"/>
</dbReference>
<evidence type="ECO:0000256" key="5">
    <source>
        <dbReference type="HAMAP-Rule" id="MF_00191"/>
    </source>
</evidence>
<dbReference type="CDD" id="cd13944">
    <property type="entry name" value="lytB_ispH"/>
    <property type="match status" value="1"/>
</dbReference>
<feature type="binding site" evidence="5">
    <location>
        <position position="71"/>
    </location>
    <ligand>
        <name>dimethylallyl diphosphate</name>
        <dbReference type="ChEBI" id="CHEBI:57623"/>
    </ligand>
</feature>
<feature type="binding site" evidence="5">
    <location>
        <position position="220"/>
    </location>
    <ligand>
        <name>dimethylallyl diphosphate</name>
        <dbReference type="ChEBI" id="CHEBI:57623"/>
    </ligand>
</feature>
<dbReference type="NCBIfam" id="NF002189">
    <property type="entry name" value="PRK01045.1-3"/>
    <property type="match status" value="1"/>
</dbReference>